<gene>
    <name evidence="1" type="ORF">LTR37_012764</name>
</gene>
<evidence type="ECO:0000313" key="2">
    <source>
        <dbReference type="Proteomes" id="UP001281147"/>
    </source>
</evidence>
<evidence type="ECO:0000313" key="1">
    <source>
        <dbReference type="EMBL" id="KAK3706386.1"/>
    </source>
</evidence>
<keyword evidence="2" id="KW-1185">Reference proteome</keyword>
<accession>A0ACC3N162</accession>
<dbReference type="EMBL" id="JAUTXU010000120">
    <property type="protein sequence ID" value="KAK3706386.1"/>
    <property type="molecule type" value="Genomic_DNA"/>
</dbReference>
<comment type="caution">
    <text evidence="1">The sequence shown here is derived from an EMBL/GenBank/DDBJ whole genome shotgun (WGS) entry which is preliminary data.</text>
</comment>
<dbReference type="Proteomes" id="UP001281147">
    <property type="component" value="Unassembled WGS sequence"/>
</dbReference>
<protein>
    <submittedName>
        <fullName evidence="1">Uncharacterized protein</fullName>
    </submittedName>
</protein>
<reference evidence="1" key="1">
    <citation type="submission" date="2023-07" db="EMBL/GenBank/DDBJ databases">
        <title>Black Yeasts Isolated from many extreme environments.</title>
        <authorList>
            <person name="Coleine C."/>
            <person name="Stajich J.E."/>
            <person name="Selbmann L."/>
        </authorList>
    </citation>
    <scope>NUCLEOTIDE SEQUENCE</scope>
    <source>
        <strain evidence="1">CCFEE 5714</strain>
    </source>
</reference>
<sequence>MLKVAIIFTIACLFLITNALVSILPFPGGRLPHGIIYLEGVLSILSCALFLTGSTFAFLETLSANHRPIEFYGWGFDYALVDFDVEKDSMVDSADSTTCNPPAHHLHCNSSDADFFKQYKDIEHPAFGDDKDRRPPDSTQIRPNASQSSTRPQRKAPCYLDLNFLASLLFVSGSFVYLMTAFASLATIFTTGTVDTRVRYPQLCAAIGFVLGSLILLVKIQKERQGRWWKPAFRVLGWACQLLEPAWVYRFHLLRILRTADDIPLDIRL</sequence>
<name>A0ACC3N162_9PEZI</name>
<proteinExistence type="predicted"/>
<organism evidence="1 2">
    <name type="scientific">Vermiconidia calcicola</name>
    <dbReference type="NCBI Taxonomy" id="1690605"/>
    <lineage>
        <taxon>Eukaryota</taxon>
        <taxon>Fungi</taxon>
        <taxon>Dikarya</taxon>
        <taxon>Ascomycota</taxon>
        <taxon>Pezizomycotina</taxon>
        <taxon>Dothideomycetes</taxon>
        <taxon>Dothideomycetidae</taxon>
        <taxon>Mycosphaerellales</taxon>
        <taxon>Extremaceae</taxon>
        <taxon>Vermiconidia</taxon>
    </lineage>
</organism>